<reference evidence="1" key="1">
    <citation type="submission" date="2020-08" db="EMBL/GenBank/DDBJ databases">
        <title>Multicomponent nature underlies the extraordinary mechanical properties of spider dragline silk.</title>
        <authorList>
            <person name="Kono N."/>
            <person name="Nakamura H."/>
            <person name="Mori M."/>
            <person name="Yoshida Y."/>
            <person name="Ohtoshi R."/>
            <person name="Malay A.D."/>
            <person name="Moran D.A.P."/>
            <person name="Tomita M."/>
            <person name="Numata K."/>
            <person name="Arakawa K."/>
        </authorList>
    </citation>
    <scope>NUCLEOTIDE SEQUENCE</scope>
</reference>
<proteinExistence type="predicted"/>
<gene>
    <name evidence="1" type="ORF">TNCV_4720071</name>
</gene>
<dbReference type="AlphaFoldDB" id="A0A8X7BEV1"/>
<comment type="caution">
    <text evidence="1">The sequence shown here is derived from an EMBL/GenBank/DDBJ whole genome shotgun (WGS) entry which is preliminary data.</text>
</comment>
<keyword evidence="2" id="KW-1185">Reference proteome</keyword>
<organism evidence="1 2">
    <name type="scientific">Trichonephila clavipes</name>
    <name type="common">Golden silk orbweaver</name>
    <name type="synonym">Nephila clavipes</name>
    <dbReference type="NCBI Taxonomy" id="2585209"/>
    <lineage>
        <taxon>Eukaryota</taxon>
        <taxon>Metazoa</taxon>
        <taxon>Ecdysozoa</taxon>
        <taxon>Arthropoda</taxon>
        <taxon>Chelicerata</taxon>
        <taxon>Arachnida</taxon>
        <taxon>Araneae</taxon>
        <taxon>Araneomorphae</taxon>
        <taxon>Entelegynae</taxon>
        <taxon>Araneoidea</taxon>
        <taxon>Nephilidae</taxon>
        <taxon>Trichonephila</taxon>
    </lineage>
</organism>
<name>A0A8X7BEV1_TRICX</name>
<dbReference type="EMBL" id="BMAU01021387">
    <property type="protein sequence ID" value="GFY28875.1"/>
    <property type="molecule type" value="Genomic_DNA"/>
</dbReference>
<dbReference type="Proteomes" id="UP000887159">
    <property type="component" value="Unassembled WGS sequence"/>
</dbReference>
<evidence type="ECO:0000313" key="2">
    <source>
        <dbReference type="Proteomes" id="UP000887159"/>
    </source>
</evidence>
<accession>A0A8X7BEV1</accession>
<protein>
    <submittedName>
        <fullName evidence="1">Uncharacterized protein</fullName>
    </submittedName>
</protein>
<sequence>MVDVVDFQSNHRRARFKRDTAIWLPKKVFDKLGPTDKTNDIPEKSFWLRVLLVGNSESRIGKLLWAFPDTSSMIDRTQLEAGFAGVEGGVEVDMSLNLALLAVCEWSWWTLLRSNATIITLKSAIVHPFLPVSSNGRIASTRMTSGSPICSNYLFQTLTVARNELDFCSKASR</sequence>
<evidence type="ECO:0000313" key="1">
    <source>
        <dbReference type="EMBL" id="GFY28875.1"/>
    </source>
</evidence>